<dbReference type="AlphaFoldDB" id="A0A1N7FJ12"/>
<reference evidence="2" key="1">
    <citation type="submission" date="2017-01" db="EMBL/GenBank/DDBJ databases">
        <authorList>
            <person name="Varghese N."/>
            <person name="Submissions S."/>
        </authorList>
    </citation>
    <scope>NUCLEOTIDE SEQUENCE [LARGE SCALE GENOMIC DNA]</scope>
    <source>
        <strain evidence="2">CGMCC 1.7737</strain>
    </source>
</reference>
<dbReference type="OrthoDB" id="352093at2157"/>
<dbReference type="Proteomes" id="UP000186914">
    <property type="component" value="Unassembled WGS sequence"/>
</dbReference>
<evidence type="ECO:0000313" key="1">
    <source>
        <dbReference type="EMBL" id="SIS00216.1"/>
    </source>
</evidence>
<gene>
    <name evidence="1" type="ORF">SAMN05421858_5106</name>
</gene>
<protein>
    <submittedName>
        <fullName evidence="1">Uncharacterized protein</fullName>
    </submittedName>
</protein>
<organism evidence="1 2">
    <name type="scientific">Haladaptatus litoreus</name>
    <dbReference type="NCBI Taxonomy" id="553468"/>
    <lineage>
        <taxon>Archaea</taxon>
        <taxon>Methanobacteriati</taxon>
        <taxon>Methanobacteriota</taxon>
        <taxon>Stenosarchaea group</taxon>
        <taxon>Halobacteria</taxon>
        <taxon>Halobacteriales</taxon>
        <taxon>Haladaptataceae</taxon>
        <taxon>Haladaptatus</taxon>
    </lineage>
</organism>
<evidence type="ECO:0000313" key="2">
    <source>
        <dbReference type="Proteomes" id="UP000186914"/>
    </source>
</evidence>
<sequence>MSIRNQSNSHTYSCEYCNGPRTKEGVNGSFCSEECHDKHRGENLLTYLENDHRLCANCGSKLKVVEPPTQAQLVKIQGYHSTKSLEDGGGYQYKTPLADAEELPTVCGSCGNCTLSKPFPEAQSIFLRECARGILASLREKRREGTHDKTIDDETFFEYLETPDDIPLALGRAIDG</sequence>
<name>A0A1N7FJ12_9EURY</name>
<dbReference type="RefSeq" id="WP_076433756.1">
    <property type="nucleotide sequence ID" value="NZ_FTNO01000009.1"/>
</dbReference>
<keyword evidence="2" id="KW-1185">Reference proteome</keyword>
<accession>A0A1N7FJ12</accession>
<dbReference type="EMBL" id="FTNO01000009">
    <property type="protein sequence ID" value="SIS00216.1"/>
    <property type="molecule type" value="Genomic_DNA"/>
</dbReference>
<proteinExistence type="predicted"/>